<dbReference type="GO" id="GO:0005524">
    <property type="term" value="F:ATP binding"/>
    <property type="evidence" value="ECO:0007669"/>
    <property type="project" value="UniProtKB-KW"/>
</dbReference>
<dbReference type="InterPro" id="IPR011545">
    <property type="entry name" value="DEAD/DEAH_box_helicase_dom"/>
</dbReference>
<sequence length="254" mass="28477">MVIGSGKTIAYMAPLINRLKDEEEQLGVITRFKKPRALVILPSRDLANQVLSVAKLFSHVVKIRIVAAIGGKKKRFIKEALTKPVDVLIATPDSLLKLKQQDRISFSDVSHLVLDEADSLFDQSFEDTTFNLLKMMKIREVKPKNYSDMREGAQVTVVSATITNRMLTSLTEKIPNIKKITSKQLHKILPNVEQKFIKVIAEHKAELLLKVLEGYSNTYSIVFCNSVPSCDWTARFLESCGIPVVKLHAGINAM</sequence>
<dbReference type="Gene3D" id="3.40.50.300">
    <property type="entry name" value="P-loop containing nucleotide triphosphate hydrolases"/>
    <property type="match status" value="2"/>
</dbReference>
<dbReference type="SMART" id="SM00487">
    <property type="entry name" value="DEXDc"/>
    <property type="match status" value="1"/>
</dbReference>
<reference evidence="6" key="1">
    <citation type="submission" date="2017-05" db="UniProtKB">
        <authorList>
            <consortium name="EnsemblMetazoa"/>
        </authorList>
    </citation>
    <scope>IDENTIFICATION</scope>
</reference>
<dbReference type="OrthoDB" id="10256233at2759"/>
<dbReference type="EnsemblMetazoa" id="Aqu2.1.04392_001">
    <property type="protein sequence ID" value="Aqu2.1.04392_001"/>
    <property type="gene ID" value="Aqu2.1.04392"/>
</dbReference>
<name>A0A1X7SQS5_AMPQE</name>
<dbReference type="AlphaFoldDB" id="A0A1X7SQS5"/>
<evidence type="ECO:0000313" key="6">
    <source>
        <dbReference type="EnsemblMetazoa" id="Aqu2.1.04392_001"/>
    </source>
</evidence>
<dbReference type="SUPFAM" id="SSF52540">
    <property type="entry name" value="P-loop containing nucleoside triphosphate hydrolases"/>
    <property type="match status" value="2"/>
</dbReference>
<dbReference type="Pfam" id="PF00270">
    <property type="entry name" value="DEAD"/>
    <property type="match status" value="1"/>
</dbReference>
<dbReference type="InterPro" id="IPR014001">
    <property type="entry name" value="Helicase_ATP-bd"/>
</dbReference>
<dbReference type="GO" id="GO:0016787">
    <property type="term" value="F:hydrolase activity"/>
    <property type="evidence" value="ECO:0007669"/>
    <property type="project" value="UniProtKB-KW"/>
</dbReference>
<evidence type="ECO:0000256" key="2">
    <source>
        <dbReference type="ARBA" id="ARBA00022801"/>
    </source>
</evidence>
<proteinExistence type="predicted"/>
<evidence type="ECO:0000256" key="1">
    <source>
        <dbReference type="ARBA" id="ARBA00022741"/>
    </source>
</evidence>
<keyword evidence="3" id="KW-0347">Helicase</keyword>
<accession>A0A1X7SQS5</accession>
<protein>
    <recommendedName>
        <fullName evidence="5">Helicase ATP-binding domain-containing protein</fullName>
    </recommendedName>
</protein>
<dbReference type="STRING" id="400682.A0A1X7SQS5"/>
<organism evidence="6">
    <name type="scientific">Amphimedon queenslandica</name>
    <name type="common">Sponge</name>
    <dbReference type="NCBI Taxonomy" id="400682"/>
    <lineage>
        <taxon>Eukaryota</taxon>
        <taxon>Metazoa</taxon>
        <taxon>Porifera</taxon>
        <taxon>Demospongiae</taxon>
        <taxon>Heteroscleromorpha</taxon>
        <taxon>Haplosclerida</taxon>
        <taxon>Niphatidae</taxon>
        <taxon>Amphimedon</taxon>
    </lineage>
</organism>
<keyword evidence="2" id="KW-0378">Hydrolase</keyword>
<evidence type="ECO:0000256" key="4">
    <source>
        <dbReference type="ARBA" id="ARBA00022840"/>
    </source>
</evidence>
<keyword evidence="4" id="KW-0067">ATP-binding</keyword>
<dbReference type="PROSITE" id="PS51192">
    <property type="entry name" value="HELICASE_ATP_BIND_1"/>
    <property type="match status" value="1"/>
</dbReference>
<dbReference type="GO" id="GO:0003676">
    <property type="term" value="F:nucleic acid binding"/>
    <property type="evidence" value="ECO:0007669"/>
    <property type="project" value="InterPro"/>
</dbReference>
<evidence type="ECO:0000256" key="3">
    <source>
        <dbReference type="ARBA" id="ARBA00022806"/>
    </source>
</evidence>
<dbReference type="InterPro" id="IPR027417">
    <property type="entry name" value="P-loop_NTPase"/>
</dbReference>
<dbReference type="InParanoid" id="A0A1X7SQS5"/>
<keyword evidence="1" id="KW-0547">Nucleotide-binding</keyword>
<dbReference type="eggNOG" id="KOG0330">
    <property type="taxonomic scope" value="Eukaryota"/>
</dbReference>
<dbReference type="PANTHER" id="PTHR47960">
    <property type="entry name" value="DEAD-BOX ATP-DEPENDENT RNA HELICASE 50"/>
    <property type="match status" value="1"/>
</dbReference>
<dbReference type="GO" id="GO:0004386">
    <property type="term" value="F:helicase activity"/>
    <property type="evidence" value="ECO:0007669"/>
    <property type="project" value="UniProtKB-KW"/>
</dbReference>
<evidence type="ECO:0000259" key="5">
    <source>
        <dbReference type="PROSITE" id="PS51192"/>
    </source>
</evidence>
<feature type="domain" description="Helicase ATP-binding" evidence="5">
    <location>
        <begin position="1"/>
        <end position="180"/>
    </location>
</feature>